<keyword evidence="4" id="KW-0067">ATP-binding</keyword>
<dbReference type="InterPro" id="IPR027417">
    <property type="entry name" value="P-loop_NTPase"/>
</dbReference>
<evidence type="ECO:0000259" key="7">
    <source>
        <dbReference type="PROSITE" id="PS51195"/>
    </source>
</evidence>
<sequence>MRSWDESKLTTELLKAVEMAGYETPTPIQMAVIALGLGQRDVIGISKTGSGQTAAFVLSMFTRTSCLPMSEENKAQGPHAFIIAPIYSEI</sequence>
<evidence type="ECO:0000256" key="4">
    <source>
        <dbReference type="ARBA" id="ARBA00022840"/>
    </source>
</evidence>
<dbReference type="AlphaFoldDB" id="A0A7J7DH63"/>
<keyword evidence="5" id="KW-0694">RNA-binding</keyword>
<evidence type="ECO:0000313" key="8">
    <source>
        <dbReference type="EMBL" id="KAF5745715.1"/>
    </source>
</evidence>
<feature type="domain" description="DEAD-box RNA helicase Q" evidence="7">
    <location>
        <begin position="2"/>
        <end position="30"/>
    </location>
</feature>
<evidence type="ECO:0000256" key="6">
    <source>
        <dbReference type="PROSITE-ProRule" id="PRU00552"/>
    </source>
</evidence>
<evidence type="ECO:0000256" key="2">
    <source>
        <dbReference type="ARBA" id="ARBA00022801"/>
    </source>
</evidence>
<dbReference type="InterPro" id="IPR011545">
    <property type="entry name" value="DEAD/DEAH_box_helicase_dom"/>
</dbReference>
<evidence type="ECO:0000256" key="5">
    <source>
        <dbReference type="ARBA" id="ARBA00022884"/>
    </source>
</evidence>
<dbReference type="GO" id="GO:0003724">
    <property type="term" value="F:RNA helicase activity"/>
    <property type="evidence" value="ECO:0007669"/>
    <property type="project" value="InterPro"/>
</dbReference>
<dbReference type="Gene3D" id="3.40.50.300">
    <property type="entry name" value="P-loop containing nucleotide triphosphate hydrolases"/>
    <property type="match status" value="1"/>
</dbReference>
<proteinExistence type="predicted"/>
<name>A0A7J7DH63_TRIWF</name>
<dbReference type="Proteomes" id="UP000593562">
    <property type="component" value="Unassembled WGS sequence"/>
</dbReference>
<keyword evidence="2" id="KW-0378">Hydrolase</keyword>
<feature type="short sequence motif" description="Q motif" evidence="6">
    <location>
        <begin position="2"/>
        <end position="30"/>
    </location>
</feature>
<dbReference type="SUPFAM" id="SSF52540">
    <property type="entry name" value="P-loop containing nucleoside triphosphate hydrolases"/>
    <property type="match status" value="1"/>
</dbReference>
<dbReference type="EMBL" id="JAAARO010000007">
    <property type="protein sequence ID" value="KAF5745715.1"/>
    <property type="molecule type" value="Genomic_DNA"/>
</dbReference>
<dbReference type="GO" id="GO:0016787">
    <property type="term" value="F:hydrolase activity"/>
    <property type="evidence" value="ECO:0007669"/>
    <property type="project" value="UniProtKB-KW"/>
</dbReference>
<dbReference type="InParanoid" id="A0A7J7DH63"/>
<keyword evidence="1" id="KW-0547">Nucleotide-binding</keyword>
<evidence type="ECO:0000256" key="1">
    <source>
        <dbReference type="ARBA" id="ARBA00022741"/>
    </source>
</evidence>
<evidence type="ECO:0000256" key="3">
    <source>
        <dbReference type="ARBA" id="ARBA00022806"/>
    </source>
</evidence>
<evidence type="ECO:0000313" key="9">
    <source>
        <dbReference type="Proteomes" id="UP000593562"/>
    </source>
</evidence>
<accession>A0A7J7DH63</accession>
<protein>
    <submittedName>
        <fullName evidence="8">DEAD-box ATP-dependent RNA helicase 21</fullName>
    </submittedName>
</protein>
<keyword evidence="9" id="KW-1185">Reference proteome</keyword>
<dbReference type="Pfam" id="PF00270">
    <property type="entry name" value="DEAD"/>
    <property type="match status" value="1"/>
</dbReference>
<dbReference type="GO" id="GO:0005524">
    <property type="term" value="F:ATP binding"/>
    <property type="evidence" value="ECO:0007669"/>
    <property type="project" value="UniProtKB-KW"/>
</dbReference>
<reference evidence="8 9" key="1">
    <citation type="journal article" date="2020" name="Nat. Commun.">
        <title>Genome of Tripterygium wilfordii and identification of cytochrome P450 involved in triptolide biosynthesis.</title>
        <authorList>
            <person name="Tu L."/>
            <person name="Su P."/>
            <person name="Zhang Z."/>
            <person name="Gao L."/>
            <person name="Wang J."/>
            <person name="Hu T."/>
            <person name="Zhou J."/>
            <person name="Zhang Y."/>
            <person name="Zhao Y."/>
            <person name="Liu Y."/>
            <person name="Song Y."/>
            <person name="Tong Y."/>
            <person name="Lu Y."/>
            <person name="Yang J."/>
            <person name="Xu C."/>
            <person name="Jia M."/>
            <person name="Peters R.J."/>
            <person name="Huang L."/>
            <person name="Gao W."/>
        </authorList>
    </citation>
    <scope>NUCLEOTIDE SEQUENCE [LARGE SCALE GENOMIC DNA]</scope>
    <source>
        <strain evidence="9">cv. XIE 37</strain>
        <tissue evidence="8">Leaf</tissue>
    </source>
</reference>
<dbReference type="InterPro" id="IPR014014">
    <property type="entry name" value="RNA_helicase_DEAD_Q_motif"/>
</dbReference>
<dbReference type="PANTHER" id="PTHR47958">
    <property type="entry name" value="ATP-DEPENDENT RNA HELICASE DBP3"/>
    <property type="match status" value="1"/>
</dbReference>
<comment type="caution">
    <text evidence="8">The sequence shown here is derived from an EMBL/GenBank/DDBJ whole genome shotgun (WGS) entry which is preliminary data.</text>
</comment>
<gene>
    <name evidence="8" type="ORF">HS088_TW07G01307</name>
</gene>
<keyword evidence="3 8" id="KW-0347">Helicase</keyword>
<dbReference type="GO" id="GO:0003723">
    <property type="term" value="F:RNA binding"/>
    <property type="evidence" value="ECO:0007669"/>
    <property type="project" value="UniProtKB-KW"/>
</dbReference>
<organism evidence="8 9">
    <name type="scientific">Tripterygium wilfordii</name>
    <name type="common">Thunder God vine</name>
    <dbReference type="NCBI Taxonomy" id="458696"/>
    <lineage>
        <taxon>Eukaryota</taxon>
        <taxon>Viridiplantae</taxon>
        <taxon>Streptophyta</taxon>
        <taxon>Embryophyta</taxon>
        <taxon>Tracheophyta</taxon>
        <taxon>Spermatophyta</taxon>
        <taxon>Magnoliopsida</taxon>
        <taxon>eudicotyledons</taxon>
        <taxon>Gunneridae</taxon>
        <taxon>Pentapetalae</taxon>
        <taxon>rosids</taxon>
        <taxon>fabids</taxon>
        <taxon>Celastrales</taxon>
        <taxon>Celastraceae</taxon>
        <taxon>Tripterygium</taxon>
    </lineage>
</organism>
<dbReference type="PROSITE" id="PS51195">
    <property type="entry name" value="Q_MOTIF"/>
    <property type="match status" value="1"/>
</dbReference>